<dbReference type="OrthoDB" id="5611441at2"/>
<dbReference type="CDD" id="cd02549">
    <property type="entry name" value="Peptidase_C39A"/>
    <property type="match status" value="1"/>
</dbReference>
<dbReference type="Proteomes" id="UP000189177">
    <property type="component" value="Unassembled WGS sequence"/>
</dbReference>
<dbReference type="Pfam" id="PF14559">
    <property type="entry name" value="TPR_19"/>
    <property type="match status" value="1"/>
</dbReference>
<gene>
    <name evidence="3" type="ORF">B1A74_10210</name>
</gene>
<evidence type="ECO:0000313" key="4">
    <source>
        <dbReference type="Proteomes" id="UP000189177"/>
    </source>
</evidence>
<evidence type="ECO:0000313" key="3">
    <source>
        <dbReference type="EMBL" id="OOC09566.1"/>
    </source>
</evidence>
<sequence>MQSSGGAHPAAHWRGGVGGVLAAALLALLLTGCATAPQSRDLAGGPEALPDLPPRVELRDTPFHPQEDYQCGPAALATVLEGRGLDVSLQGLIDEVYLPAREGTLQAEMRAAVRARDLVAYRLEPDLEAVLREVAAGHPVVVFQNLGLAMFPEWHFAVVIGYDLEAGEIILRSGTHERHVNEFARFERTWARGERWAFIPVAPDELPATAEPLNWLRAVNELEVTGALAAAATGYHTAIDAWPDHPVAYVGLANVAMAQDDPEAAESALRELIERDPGVDAAWNNLAHVLLARDCTEPARAAAACAVALSGGEDASPYAPTLRTLERAAPSPDGACDPVPDCPAGRRAD</sequence>
<accession>A0A1V2ZWW8</accession>
<feature type="region of interest" description="Disordered" evidence="1">
    <location>
        <begin position="326"/>
        <end position="349"/>
    </location>
</feature>
<comment type="caution">
    <text evidence="3">The sequence shown here is derived from an EMBL/GenBank/DDBJ whole genome shotgun (WGS) entry which is preliminary data.</text>
</comment>
<dbReference type="NCBIfam" id="NF033920">
    <property type="entry name" value="C39_PA2778_fam"/>
    <property type="match status" value="1"/>
</dbReference>
<dbReference type="AlphaFoldDB" id="A0A1V2ZWW8"/>
<name>A0A1V2ZWW8_9GAMM</name>
<evidence type="ECO:0000256" key="1">
    <source>
        <dbReference type="SAM" id="MobiDB-lite"/>
    </source>
</evidence>
<dbReference type="EMBL" id="MUZR01000044">
    <property type="protein sequence ID" value="OOC09566.1"/>
    <property type="molecule type" value="Genomic_DNA"/>
</dbReference>
<proteinExistence type="predicted"/>
<keyword evidence="4" id="KW-1185">Reference proteome</keyword>
<dbReference type="Pfam" id="PF13529">
    <property type="entry name" value="Peptidase_C39_2"/>
    <property type="match status" value="1"/>
</dbReference>
<organism evidence="3 4">
    <name type="scientific">Thioalkalivibrio halophilus</name>
    <dbReference type="NCBI Taxonomy" id="252474"/>
    <lineage>
        <taxon>Bacteria</taxon>
        <taxon>Pseudomonadati</taxon>
        <taxon>Pseudomonadota</taxon>
        <taxon>Gammaproteobacteria</taxon>
        <taxon>Chromatiales</taxon>
        <taxon>Ectothiorhodospiraceae</taxon>
        <taxon>Thioalkalivibrio</taxon>
    </lineage>
</organism>
<dbReference type="SUPFAM" id="SSF48452">
    <property type="entry name" value="TPR-like"/>
    <property type="match status" value="1"/>
</dbReference>
<dbReference type="Gene3D" id="1.25.40.10">
    <property type="entry name" value="Tetratricopeptide repeat domain"/>
    <property type="match status" value="1"/>
</dbReference>
<dbReference type="InterPro" id="IPR039563">
    <property type="entry name" value="Peptidase_C39_single_dom"/>
</dbReference>
<feature type="domain" description="Peptidase C39-like" evidence="2">
    <location>
        <begin position="61"/>
        <end position="168"/>
    </location>
</feature>
<dbReference type="InterPro" id="IPR039564">
    <property type="entry name" value="Peptidase_C39-like"/>
</dbReference>
<dbReference type="Gene3D" id="3.90.70.10">
    <property type="entry name" value="Cysteine proteinases"/>
    <property type="match status" value="1"/>
</dbReference>
<dbReference type="STRING" id="252474.B1A74_10210"/>
<dbReference type="RefSeq" id="WP_077244574.1">
    <property type="nucleotide sequence ID" value="NZ_MUZR01000044.1"/>
</dbReference>
<evidence type="ECO:0000259" key="2">
    <source>
        <dbReference type="Pfam" id="PF13529"/>
    </source>
</evidence>
<protein>
    <recommendedName>
        <fullName evidence="2">Peptidase C39-like domain-containing protein</fullName>
    </recommendedName>
</protein>
<reference evidence="3 4" key="1">
    <citation type="submission" date="2017-02" db="EMBL/GenBank/DDBJ databases">
        <title>Genomic diversity within the haloalkaliphilic genus Thioalkalivibrio.</title>
        <authorList>
            <person name="Ahn A.-C."/>
            <person name="Meier-Kolthoff J."/>
            <person name="Overmars L."/>
            <person name="Richter M."/>
            <person name="Woyke T."/>
            <person name="Sorokin D.Y."/>
            <person name="Muyzer G."/>
        </authorList>
    </citation>
    <scope>NUCLEOTIDE SEQUENCE [LARGE SCALE GENOMIC DNA]</scope>
    <source>
        <strain evidence="3 4">HL17</strain>
    </source>
</reference>
<dbReference type="InterPro" id="IPR011990">
    <property type="entry name" value="TPR-like_helical_dom_sf"/>
</dbReference>